<dbReference type="OrthoDB" id="9803628at2"/>
<comment type="similarity">
    <text evidence="2">Belongs to the short-chain dehydrogenases/reductases (SDR) family. FabI subfamily.</text>
</comment>
<evidence type="ECO:0000256" key="5">
    <source>
        <dbReference type="ARBA" id="ARBA00022516"/>
    </source>
</evidence>
<feature type="binding site" evidence="13">
    <location>
        <position position="12"/>
    </location>
    <ligand>
        <name>NAD(+)</name>
        <dbReference type="ChEBI" id="CHEBI:57540"/>
    </ligand>
</feature>
<dbReference type="Gene3D" id="3.40.50.720">
    <property type="entry name" value="NAD(P)-binding Rossmann-like Domain"/>
    <property type="match status" value="1"/>
</dbReference>
<dbReference type="GO" id="GO:0006633">
    <property type="term" value="P:fatty acid biosynthetic process"/>
    <property type="evidence" value="ECO:0007669"/>
    <property type="project" value="UniProtKB-UniPathway"/>
</dbReference>
<feature type="binding site" evidence="13">
    <location>
        <position position="39"/>
    </location>
    <ligand>
        <name>NAD(+)</name>
        <dbReference type="ChEBI" id="CHEBI:57540"/>
    </ligand>
</feature>
<dbReference type="GO" id="GO:0004318">
    <property type="term" value="F:enoyl-[acyl-carrier-protein] reductase (NADH) activity"/>
    <property type="evidence" value="ECO:0007669"/>
    <property type="project" value="UniProtKB-EC"/>
</dbReference>
<feature type="binding site" evidence="13">
    <location>
        <begin position="185"/>
        <end position="189"/>
    </location>
    <ligand>
        <name>NAD(+)</name>
        <dbReference type="ChEBI" id="CHEBI:57540"/>
    </ligand>
</feature>
<dbReference type="EC" id="1.3.1.9" evidence="3"/>
<evidence type="ECO:0000256" key="7">
    <source>
        <dbReference type="ARBA" id="ARBA00023002"/>
    </source>
</evidence>
<feature type="binding site" evidence="13">
    <location>
        <begin position="62"/>
        <end position="63"/>
    </location>
    <ligand>
        <name>NAD(+)</name>
        <dbReference type="ChEBI" id="CHEBI:57540"/>
    </ligand>
</feature>
<evidence type="ECO:0000256" key="6">
    <source>
        <dbReference type="ARBA" id="ARBA00022832"/>
    </source>
</evidence>
<feature type="binding site" evidence="12">
    <location>
        <position position="89"/>
    </location>
    <ligand>
        <name>substrate</name>
    </ligand>
</feature>
<evidence type="ECO:0000256" key="2">
    <source>
        <dbReference type="ARBA" id="ARBA00009233"/>
    </source>
</evidence>
<reference evidence="14 15" key="1">
    <citation type="submission" date="2019-11" db="EMBL/GenBank/DDBJ databases">
        <authorList>
            <person name="Khan S.A."/>
            <person name="Jeon C.O."/>
            <person name="Chun B.H."/>
        </authorList>
    </citation>
    <scope>NUCLEOTIDE SEQUENCE [LARGE SCALE GENOMIC DNA]</scope>
    <source>
        <strain evidence="14 15">IMCC 1097</strain>
    </source>
</reference>
<protein>
    <recommendedName>
        <fullName evidence="4">Enoyl-[acyl-carrier-protein] reductase [NADH] FabI</fullName>
        <ecNumber evidence="3">1.3.1.9</ecNumber>
    </recommendedName>
    <alternativeName>
        <fullName evidence="10">NADH-dependent enoyl-ACP reductase</fullName>
    </alternativeName>
</protein>
<keyword evidence="8" id="KW-0443">Lipid metabolism</keyword>
<evidence type="ECO:0000313" key="14">
    <source>
        <dbReference type="EMBL" id="QGG79620.1"/>
    </source>
</evidence>
<dbReference type="PANTHER" id="PTHR43159:SF2">
    <property type="entry name" value="ENOYL-[ACYL-CARRIER-PROTEIN] REDUCTASE [NADH], CHLOROPLASTIC"/>
    <property type="match status" value="1"/>
</dbReference>
<dbReference type="InterPro" id="IPR002347">
    <property type="entry name" value="SDR_fam"/>
</dbReference>
<dbReference type="Gene3D" id="1.10.8.400">
    <property type="entry name" value="Enoyl acyl carrier protein reductase"/>
    <property type="match status" value="1"/>
</dbReference>
<dbReference type="PRINTS" id="PR00081">
    <property type="entry name" value="GDHRDH"/>
</dbReference>
<keyword evidence="13" id="KW-0520">NAD</keyword>
<evidence type="ECO:0000256" key="10">
    <source>
        <dbReference type="ARBA" id="ARBA00033016"/>
    </source>
</evidence>
<keyword evidence="15" id="KW-1185">Reference proteome</keyword>
<dbReference type="InterPro" id="IPR014358">
    <property type="entry name" value="Enoyl-ACP_Rdtase_NADH"/>
</dbReference>
<evidence type="ECO:0000256" key="13">
    <source>
        <dbReference type="PIRSR" id="PIRSR000094-3"/>
    </source>
</evidence>
<evidence type="ECO:0000256" key="4">
    <source>
        <dbReference type="ARBA" id="ARBA00014378"/>
    </source>
</evidence>
<feature type="active site" description="Proton acceptor" evidence="11">
    <location>
        <position position="139"/>
    </location>
</feature>
<evidence type="ECO:0000313" key="15">
    <source>
        <dbReference type="Proteomes" id="UP000388235"/>
    </source>
</evidence>
<feature type="binding site" evidence="13">
    <location>
        <position position="156"/>
    </location>
    <ligand>
        <name>NAD(+)</name>
        <dbReference type="ChEBI" id="CHEBI:57540"/>
    </ligand>
</feature>
<evidence type="ECO:0000256" key="1">
    <source>
        <dbReference type="ARBA" id="ARBA00005194"/>
    </source>
</evidence>
<organism evidence="14 15">
    <name type="scientific">Litorivicinus lipolyticus</name>
    <dbReference type="NCBI Taxonomy" id="418701"/>
    <lineage>
        <taxon>Bacteria</taxon>
        <taxon>Pseudomonadati</taxon>
        <taxon>Pseudomonadota</taxon>
        <taxon>Gammaproteobacteria</taxon>
        <taxon>Oceanospirillales</taxon>
        <taxon>Litorivicinaceae</taxon>
        <taxon>Litorivicinus</taxon>
    </lineage>
</organism>
<dbReference type="PIRSF" id="PIRSF000094">
    <property type="entry name" value="Enoyl-ACP_rdct"/>
    <property type="match status" value="1"/>
</dbReference>
<dbReference type="AlphaFoldDB" id="A0A5Q2QCQ6"/>
<feature type="active site" description="Proton acceptor" evidence="11">
    <location>
        <position position="149"/>
    </location>
</feature>
<dbReference type="PANTHER" id="PTHR43159">
    <property type="entry name" value="ENOYL-[ACYL-CARRIER-PROTEIN] REDUCTASE"/>
    <property type="match status" value="1"/>
</dbReference>
<evidence type="ECO:0000256" key="9">
    <source>
        <dbReference type="ARBA" id="ARBA00023160"/>
    </source>
</evidence>
<proteinExistence type="inferred from homology"/>
<dbReference type="Pfam" id="PF13561">
    <property type="entry name" value="adh_short_C2"/>
    <property type="match status" value="1"/>
</dbReference>
<comment type="pathway">
    <text evidence="1">Lipid metabolism; fatty acid biosynthesis.</text>
</comment>
<dbReference type="NCBIfam" id="NF005717">
    <property type="entry name" value="PRK07533.1"/>
    <property type="match status" value="1"/>
</dbReference>
<dbReference type="InterPro" id="IPR036291">
    <property type="entry name" value="NAD(P)-bd_dom_sf"/>
</dbReference>
<evidence type="ECO:0000256" key="8">
    <source>
        <dbReference type="ARBA" id="ARBA00023098"/>
    </source>
</evidence>
<name>A0A5Q2QCQ6_9GAMM</name>
<evidence type="ECO:0000256" key="3">
    <source>
        <dbReference type="ARBA" id="ARBA00012996"/>
    </source>
</evidence>
<dbReference type="Proteomes" id="UP000388235">
    <property type="component" value="Chromosome"/>
</dbReference>
<dbReference type="UniPathway" id="UPA00094"/>
<accession>A0A5Q2QCQ6</accession>
<keyword evidence="7" id="KW-0560">Oxidoreductase</keyword>
<feature type="binding site" evidence="13">
    <location>
        <begin position="18"/>
        <end position="19"/>
    </location>
    <ligand>
        <name>NAD(+)</name>
        <dbReference type="ChEBI" id="CHEBI:57540"/>
    </ligand>
</feature>
<dbReference type="KEGG" id="llp:GH975_03160"/>
<keyword evidence="5" id="KW-0444">Lipid biosynthesis</keyword>
<keyword evidence="9" id="KW-0275">Fatty acid biosynthesis</keyword>
<dbReference type="RefSeq" id="WP_153713124.1">
    <property type="nucleotide sequence ID" value="NZ_CP045871.1"/>
</dbReference>
<keyword evidence="6" id="KW-0276">Fatty acid metabolism</keyword>
<dbReference type="SUPFAM" id="SSF51735">
    <property type="entry name" value="NAD(P)-binding Rossmann-fold domains"/>
    <property type="match status" value="1"/>
</dbReference>
<evidence type="ECO:0000256" key="11">
    <source>
        <dbReference type="PIRSR" id="PIRSR000094-1"/>
    </source>
</evidence>
<feature type="binding site" evidence="13">
    <location>
        <position position="86"/>
    </location>
    <ligand>
        <name>NAD(+)</name>
        <dbReference type="ChEBI" id="CHEBI:57540"/>
    </ligand>
</feature>
<gene>
    <name evidence="14" type="primary">fabI</name>
    <name evidence="14" type="ORF">GH975_03160</name>
</gene>
<dbReference type="EMBL" id="CP045871">
    <property type="protein sequence ID" value="QGG79620.1"/>
    <property type="molecule type" value="Genomic_DNA"/>
</dbReference>
<evidence type="ECO:0000256" key="12">
    <source>
        <dbReference type="PIRSR" id="PIRSR000094-2"/>
    </source>
</evidence>
<sequence length="248" mass="26096">MNLNGLHGLVIGVANQHSIAWGCAKAYAGAGARLTMTYQNAKALAHVAPLAESIGATLVELDVRNPAQWDALFEPLEALDFALHAIAFAPKADLHGPLVNASLDGFSMAMEVSCYSLIELARRARPHMTQGGAITTLSYYGAQRVVPNYQLMGPVKAALEASVRQLSVDLGADAIRVNALSPGPIATRAASGLAHFDELMAIAAKNAPLGELTTIDDVGQFATFLASPSARHVTGQTLYVDAGYCIRD</sequence>